<comment type="caution">
    <text evidence="2">The sequence shown here is derived from an EMBL/GenBank/DDBJ whole genome shotgun (WGS) entry which is preliminary data.</text>
</comment>
<dbReference type="Proteomes" id="UP000342300">
    <property type="component" value="Unassembled WGS sequence"/>
</dbReference>
<protein>
    <submittedName>
        <fullName evidence="2">Uncharacterized protein</fullName>
    </submittedName>
</protein>
<name>A0A6A7RT94_9PROT</name>
<dbReference type="AlphaFoldDB" id="A0A6A7RT94"/>
<accession>A0A6A7RT94</accession>
<proteinExistence type="predicted"/>
<dbReference type="EMBL" id="PDHS01000155">
    <property type="protein sequence ID" value="MQM30320.1"/>
    <property type="molecule type" value="Genomic_DNA"/>
</dbReference>
<feature type="compositionally biased region" description="Low complexity" evidence="1">
    <location>
        <begin position="50"/>
        <end position="65"/>
    </location>
</feature>
<evidence type="ECO:0000256" key="1">
    <source>
        <dbReference type="SAM" id="MobiDB-lite"/>
    </source>
</evidence>
<evidence type="ECO:0000313" key="2">
    <source>
        <dbReference type="EMBL" id="MQM30320.1"/>
    </source>
</evidence>
<reference evidence="2 3" key="1">
    <citation type="submission" date="2017-09" db="EMBL/GenBank/DDBJ databases">
        <title>Metagenomic Analysis Reveals Denitrifying Candidatus Accumulibacter and Flanking Population as a Source of N2O.</title>
        <authorList>
            <person name="Gao H."/>
            <person name="Mao Y."/>
            <person name="Zhao X."/>
            <person name="Liu W.-T."/>
            <person name="Zhang T."/>
            <person name="Wells G."/>
        </authorList>
    </citation>
    <scope>NUCLEOTIDE SEQUENCE [LARGE SCALE GENOMIC DNA]</scope>
    <source>
        <strain evidence="2">CANDO_2_IC</strain>
    </source>
</reference>
<evidence type="ECO:0000313" key="3">
    <source>
        <dbReference type="Proteomes" id="UP000342300"/>
    </source>
</evidence>
<sequence>MTFLRRTGDKAQPWKTRPQPTTTTTPRGKTRSRATSPSSWPSTSRRRTPRSTGSKRTSSSTRNSP</sequence>
<gene>
    <name evidence="2" type="ORF">CRU78_07155</name>
</gene>
<feature type="non-terminal residue" evidence="2">
    <location>
        <position position="65"/>
    </location>
</feature>
<feature type="region of interest" description="Disordered" evidence="1">
    <location>
        <begin position="1"/>
        <end position="65"/>
    </location>
</feature>
<organism evidence="2 3">
    <name type="scientific">Candidatus Accumulibacter phosphatis</name>
    <dbReference type="NCBI Taxonomy" id="327160"/>
    <lineage>
        <taxon>Bacteria</taxon>
        <taxon>Pseudomonadati</taxon>
        <taxon>Pseudomonadota</taxon>
        <taxon>Betaproteobacteria</taxon>
        <taxon>Candidatus Accumulibacter</taxon>
    </lineage>
</organism>
<feature type="compositionally biased region" description="Low complexity" evidence="1">
    <location>
        <begin position="16"/>
        <end position="43"/>
    </location>
</feature>